<dbReference type="STRING" id="1235802.C823_03293"/>
<evidence type="ECO:0000313" key="2">
    <source>
        <dbReference type="Proteomes" id="UP000012589"/>
    </source>
</evidence>
<dbReference type="HOGENOM" id="CLU_1494077_0_0_9"/>
<dbReference type="Proteomes" id="UP000012589">
    <property type="component" value="Unassembled WGS sequence"/>
</dbReference>
<dbReference type="PATRIC" id="fig|1235802.3.peg.3481"/>
<dbReference type="OrthoDB" id="72213at2"/>
<sequence>MKKEYILFNNKKYNITLSFEDEEFDYYSDVSVILFFEDKSMLLFKDNLLSLKNIFDDYDIKTLDGRLNESKLGLFLNDYYRGTYEGKYEKYLILDKHRHWIGENYYWLQSIEYTTWLYQYEDYIALKVTPMFTGFEEDDFTDAYHKFAKNYKDVFCQKVSLNEIVRAERKIFDLYEIYFG</sequence>
<dbReference type="AlphaFoldDB" id="N2A7Y4"/>
<gene>
    <name evidence="1" type="ORF">C823_03293</name>
</gene>
<organism evidence="1 2">
    <name type="scientific">Eubacterium plexicaudatum ASF492</name>
    <dbReference type="NCBI Taxonomy" id="1235802"/>
    <lineage>
        <taxon>Bacteria</taxon>
        <taxon>Bacillati</taxon>
        <taxon>Bacillota</taxon>
        <taxon>Clostridia</taxon>
        <taxon>Eubacteriales</taxon>
        <taxon>Eubacteriaceae</taxon>
        <taxon>Eubacterium</taxon>
    </lineage>
</organism>
<comment type="caution">
    <text evidence="1">The sequence shown here is derived from an EMBL/GenBank/DDBJ whole genome shotgun (WGS) entry which is preliminary data.</text>
</comment>
<keyword evidence="2" id="KW-1185">Reference proteome</keyword>
<protein>
    <submittedName>
        <fullName evidence="1">Uncharacterized protein</fullName>
    </submittedName>
</protein>
<accession>N2A7Y4</accession>
<proteinExistence type="predicted"/>
<evidence type="ECO:0000313" key="1">
    <source>
        <dbReference type="EMBL" id="EMZ24336.1"/>
    </source>
</evidence>
<reference evidence="1 2" key="1">
    <citation type="journal article" date="2014" name="Genome Announc.">
        <title>Draft genome sequences of the altered schaedler flora, a defined bacterial community from gnotobiotic mice.</title>
        <authorList>
            <person name="Wannemuehler M.J."/>
            <person name="Overstreet A.M."/>
            <person name="Ward D.V."/>
            <person name="Phillips G.J."/>
        </authorList>
    </citation>
    <scope>NUCLEOTIDE SEQUENCE [LARGE SCALE GENOMIC DNA]</scope>
    <source>
        <strain evidence="1 2">ASF492</strain>
    </source>
</reference>
<name>N2A7Y4_9FIRM</name>
<dbReference type="EMBL" id="AQFT01000099">
    <property type="protein sequence ID" value="EMZ24336.1"/>
    <property type="molecule type" value="Genomic_DNA"/>
</dbReference>